<reference evidence="2 3" key="1">
    <citation type="journal article" date="2019" name="Emerg. Microbes Infect.">
        <title>Comprehensive subspecies identification of 175 nontuberculous mycobacteria species based on 7547 genomic profiles.</title>
        <authorList>
            <person name="Matsumoto Y."/>
            <person name="Kinjo T."/>
            <person name="Motooka D."/>
            <person name="Nabeya D."/>
            <person name="Jung N."/>
            <person name="Uechi K."/>
            <person name="Horii T."/>
            <person name="Iida T."/>
            <person name="Fujita J."/>
            <person name="Nakamura S."/>
        </authorList>
    </citation>
    <scope>NUCLEOTIDE SEQUENCE [LARGE SCALE GENOMIC DNA]</scope>
    <source>
        <strain evidence="2 3">JCM 12272</strain>
    </source>
</reference>
<name>A0A6N4UNM3_9MYCO</name>
<evidence type="ECO:0000313" key="3">
    <source>
        <dbReference type="Proteomes" id="UP000466906"/>
    </source>
</evidence>
<dbReference type="AlphaFoldDB" id="A0A6N4UNM3"/>
<sequence length="127" mass="14236">MTGLSLRVIDKLIESGELPASKIGRRVLVQPRHVRELLEKNTRETTVNRPDEQELAALTVLRAVEHRMNHDGEAMVKTLRGTGRQVSLRLCEAVELLAYLVRLSDPSDRPAEMLAALRERVQSASSD</sequence>
<dbReference type="KEGG" id="malv:MALV_11130"/>
<evidence type="ECO:0000313" key="2">
    <source>
        <dbReference type="EMBL" id="BBX25988.1"/>
    </source>
</evidence>
<keyword evidence="3" id="KW-1185">Reference proteome</keyword>
<protein>
    <recommendedName>
        <fullName evidence="1">Helix-turn-helix domain-containing protein</fullName>
    </recommendedName>
</protein>
<gene>
    <name evidence="2" type="ORF">MALV_11130</name>
</gene>
<feature type="domain" description="Helix-turn-helix" evidence="1">
    <location>
        <begin position="1"/>
        <end position="41"/>
    </location>
</feature>
<evidence type="ECO:0000259" key="1">
    <source>
        <dbReference type="Pfam" id="PF12728"/>
    </source>
</evidence>
<accession>A0A6N4UNM3</accession>
<organism evidence="2 3">
    <name type="scientific">Mycolicibacterium alvei</name>
    <dbReference type="NCBI Taxonomy" id="67081"/>
    <lineage>
        <taxon>Bacteria</taxon>
        <taxon>Bacillati</taxon>
        <taxon>Actinomycetota</taxon>
        <taxon>Actinomycetes</taxon>
        <taxon>Mycobacteriales</taxon>
        <taxon>Mycobacteriaceae</taxon>
        <taxon>Mycolicibacterium</taxon>
    </lineage>
</organism>
<dbReference type="Pfam" id="PF12728">
    <property type="entry name" value="HTH_17"/>
    <property type="match status" value="1"/>
</dbReference>
<dbReference type="EMBL" id="AP022565">
    <property type="protein sequence ID" value="BBX25988.1"/>
    <property type="molecule type" value="Genomic_DNA"/>
</dbReference>
<proteinExistence type="predicted"/>
<dbReference type="InterPro" id="IPR041657">
    <property type="entry name" value="HTH_17"/>
</dbReference>
<dbReference type="RefSeq" id="WP_344036066.1">
    <property type="nucleotide sequence ID" value="NZ_AP022565.1"/>
</dbReference>
<dbReference type="Proteomes" id="UP000466906">
    <property type="component" value="Chromosome"/>
</dbReference>